<feature type="transmembrane region" description="Helical" evidence="1">
    <location>
        <begin position="205"/>
        <end position="227"/>
    </location>
</feature>
<protein>
    <submittedName>
        <fullName evidence="2">Uncharacterized protein</fullName>
    </submittedName>
</protein>
<sequence length="701" mass="77763">MSHGNSSPRTSKHLKLRRAPSVVSISNPQEYDDVECCAASNGGINCSSSSSCSPGHNSSELKFLHEEDRKDKPLDHHHLHLHEYTSEFTPFSRRIIRFVTPSSPLRLPNQSTSTALTVAILQTLPALVLLFGLPYLIWDAHPTDWSVWNVYPVVRHVDMVWSSLLHVGAWPVGVVTVGIVMGLPSSGGASSAGAMANISQSHWKMSLVVSLILLHGVIIQMVLQMAYPSLLWNPFMWGWYTVYHPANIAASLKGACLDFSKHSTSRQPLCLEERQWKELSSGQLSSSSPDDVLTVQKGLDYLQNQSGGVLINALARNVADAIPALRMNMEGLAPFFNAANSNNNSGGNKLSLVIFENDSNDGTRELFNSWADEAFTQNAGYDVDIINCGPKNPNCELGIMDRYDNMNLFTNPTASGVGKLGEFRQIALDYIMKKAEYKEYSHMIVLDVDLGTSISPLGLLHTLGLEGGITQNHVVASSSSQVWPGTMGTIIPPYDLSAFRPEETLENKRVREMHQSFCELMPKGDRWRNMCEACSPMQLFLIQSTDDVTTNHRLPYQVTSAFNGLTIYPLSLIRERGSLAKYDSGDDNQRCEHVGFHLSLNKPMYVNPKWTMNLKPSKPGGPTGWRAIKTLVYAVFGRPNVMFAIVFGNLVFFWMFVSAFWLIGLSLRGLWGVFVTGSGSEKRMEGRSKDFDVSGIETREM</sequence>
<dbReference type="RefSeq" id="XP_002296546.1">
    <property type="nucleotide sequence ID" value="XM_002296510.1"/>
</dbReference>
<feature type="transmembrane region" description="Helical" evidence="1">
    <location>
        <begin position="641"/>
        <end position="663"/>
    </location>
</feature>
<dbReference type="Proteomes" id="UP000001449">
    <property type="component" value="Chromosome 11"/>
</dbReference>
<keyword evidence="1" id="KW-0472">Membrane</keyword>
<reference evidence="2 3" key="1">
    <citation type="journal article" date="2004" name="Science">
        <title>The genome of the diatom Thalassiosira pseudonana: ecology, evolution, and metabolism.</title>
        <authorList>
            <person name="Armbrust E.V."/>
            <person name="Berges J.A."/>
            <person name="Bowler C."/>
            <person name="Green B.R."/>
            <person name="Martinez D."/>
            <person name="Putnam N.H."/>
            <person name="Zhou S."/>
            <person name="Allen A.E."/>
            <person name="Apt K.E."/>
            <person name="Bechner M."/>
            <person name="Brzezinski M.A."/>
            <person name="Chaal B.K."/>
            <person name="Chiovitti A."/>
            <person name="Davis A.K."/>
            <person name="Demarest M.S."/>
            <person name="Detter J.C."/>
            <person name="Glavina T."/>
            <person name="Goodstein D."/>
            <person name="Hadi M.Z."/>
            <person name="Hellsten U."/>
            <person name="Hildebrand M."/>
            <person name="Jenkins B.D."/>
            <person name="Jurka J."/>
            <person name="Kapitonov V.V."/>
            <person name="Kroger N."/>
            <person name="Lau W.W."/>
            <person name="Lane T.W."/>
            <person name="Larimer F.W."/>
            <person name="Lippmeier J.C."/>
            <person name="Lucas S."/>
            <person name="Medina M."/>
            <person name="Montsant A."/>
            <person name="Obornik M."/>
            <person name="Parker M.S."/>
            <person name="Palenik B."/>
            <person name="Pazour G.J."/>
            <person name="Richardson P.M."/>
            <person name="Rynearson T.A."/>
            <person name="Saito M.A."/>
            <person name="Schwartz D.C."/>
            <person name="Thamatrakoln K."/>
            <person name="Valentin K."/>
            <person name="Vardi A."/>
            <person name="Wilkerson F.P."/>
            <person name="Rokhsar D.S."/>
        </authorList>
    </citation>
    <scope>NUCLEOTIDE SEQUENCE [LARGE SCALE GENOMIC DNA]</scope>
    <source>
        <strain evidence="2 3">CCMP1335</strain>
    </source>
</reference>
<dbReference type="OMA" id="QVWPGTM"/>
<dbReference type="GeneID" id="7443286"/>
<evidence type="ECO:0000313" key="2">
    <source>
        <dbReference type="EMBL" id="EED87242.1"/>
    </source>
</evidence>
<dbReference type="HOGENOM" id="CLU_393586_0_0_1"/>
<evidence type="ECO:0000256" key="1">
    <source>
        <dbReference type="SAM" id="Phobius"/>
    </source>
</evidence>
<reference evidence="2 3" key="2">
    <citation type="journal article" date="2008" name="Nature">
        <title>The Phaeodactylum genome reveals the evolutionary history of diatom genomes.</title>
        <authorList>
            <person name="Bowler C."/>
            <person name="Allen A.E."/>
            <person name="Badger J.H."/>
            <person name="Grimwood J."/>
            <person name="Jabbari K."/>
            <person name="Kuo A."/>
            <person name="Maheswari U."/>
            <person name="Martens C."/>
            <person name="Maumus F."/>
            <person name="Otillar R.P."/>
            <person name="Rayko E."/>
            <person name="Salamov A."/>
            <person name="Vandepoele K."/>
            <person name="Beszteri B."/>
            <person name="Gruber A."/>
            <person name="Heijde M."/>
            <person name="Katinka M."/>
            <person name="Mock T."/>
            <person name="Valentin K."/>
            <person name="Verret F."/>
            <person name="Berges J.A."/>
            <person name="Brownlee C."/>
            <person name="Cadoret J.P."/>
            <person name="Chiovitti A."/>
            <person name="Choi C.J."/>
            <person name="Coesel S."/>
            <person name="De Martino A."/>
            <person name="Detter J.C."/>
            <person name="Durkin C."/>
            <person name="Falciatore A."/>
            <person name="Fournet J."/>
            <person name="Haruta M."/>
            <person name="Huysman M.J."/>
            <person name="Jenkins B.D."/>
            <person name="Jiroutova K."/>
            <person name="Jorgensen R.E."/>
            <person name="Joubert Y."/>
            <person name="Kaplan A."/>
            <person name="Kroger N."/>
            <person name="Kroth P.G."/>
            <person name="La Roche J."/>
            <person name="Lindquist E."/>
            <person name="Lommer M."/>
            <person name="Martin-Jezequel V."/>
            <person name="Lopez P.J."/>
            <person name="Lucas S."/>
            <person name="Mangogna M."/>
            <person name="McGinnis K."/>
            <person name="Medlin L.K."/>
            <person name="Montsant A."/>
            <person name="Oudot-Le Secq M.P."/>
            <person name="Napoli C."/>
            <person name="Obornik M."/>
            <person name="Parker M.S."/>
            <person name="Petit J.L."/>
            <person name="Porcel B.M."/>
            <person name="Poulsen N."/>
            <person name="Robison M."/>
            <person name="Rychlewski L."/>
            <person name="Rynearson T.A."/>
            <person name="Schmutz J."/>
            <person name="Shapiro H."/>
            <person name="Siaut M."/>
            <person name="Stanley M."/>
            <person name="Sussman M.R."/>
            <person name="Taylor A.R."/>
            <person name="Vardi A."/>
            <person name="von Dassow P."/>
            <person name="Vyverman W."/>
            <person name="Willis A."/>
            <person name="Wyrwicz L.S."/>
            <person name="Rokhsar D.S."/>
            <person name="Weissenbach J."/>
            <person name="Armbrust E.V."/>
            <person name="Green B.R."/>
            <person name="Van de Peer Y."/>
            <person name="Grigoriev I.V."/>
        </authorList>
    </citation>
    <scope>NUCLEOTIDE SEQUENCE [LARGE SCALE GENOMIC DNA]</scope>
    <source>
        <strain evidence="2 3">CCMP1335</strain>
    </source>
</reference>
<gene>
    <name evidence="2" type="ORF">THAPSDRAFT_24319</name>
</gene>
<dbReference type="KEGG" id="tps:THAPSDRAFT_24319"/>
<dbReference type="eggNOG" id="ENOG502RWY6">
    <property type="taxonomic scope" value="Eukaryota"/>
</dbReference>
<feature type="transmembrane region" description="Helical" evidence="1">
    <location>
        <begin position="164"/>
        <end position="184"/>
    </location>
</feature>
<dbReference type="AlphaFoldDB" id="B8LBU2"/>
<keyword evidence="3" id="KW-1185">Reference proteome</keyword>
<organism evidence="2 3">
    <name type="scientific">Thalassiosira pseudonana</name>
    <name type="common">Marine diatom</name>
    <name type="synonym">Cyclotella nana</name>
    <dbReference type="NCBI Taxonomy" id="35128"/>
    <lineage>
        <taxon>Eukaryota</taxon>
        <taxon>Sar</taxon>
        <taxon>Stramenopiles</taxon>
        <taxon>Ochrophyta</taxon>
        <taxon>Bacillariophyta</taxon>
        <taxon>Coscinodiscophyceae</taxon>
        <taxon>Thalassiosirophycidae</taxon>
        <taxon>Thalassiosirales</taxon>
        <taxon>Thalassiosiraceae</taxon>
        <taxon>Thalassiosira</taxon>
    </lineage>
</organism>
<name>B8LBU2_THAPS</name>
<evidence type="ECO:0000313" key="3">
    <source>
        <dbReference type="Proteomes" id="UP000001449"/>
    </source>
</evidence>
<feature type="transmembrane region" description="Helical" evidence="1">
    <location>
        <begin position="115"/>
        <end position="138"/>
    </location>
</feature>
<accession>B8LBU2</accession>
<keyword evidence="1" id="KW-1133">Transmembrane helix</keyword>
<dbReference type="EMBL" id="DS999415">
    <property type="protein sequence ID" value="EED87242.1"/>
    <property type="molecule type" value="Genomic_DNA"/>
</dbReference>
<keyword evidence="1" id="KW-0812">Transmembrane</keyword>
<dbReference type="PaxDb" id="35128-Thaps24319"/>
<dbReference type="InParanoid" id="B8LBU2"/>
<proteinExistence type="predicted"/>